<dbReference type="InterPro" id="IPR001845">
    <property type="entry name" value="HTH_ArsR_DNA-bd_dom"/>
</dbReference>
<dbReference type="NCBIfam" id="NF033788">
    <property type="entry name" value="HTH_metalloreg"/>
    <property type="match status" value="1"/>
</dbReference>
<protein>
    <submittedName>
        <fullName evidence="5">ArsR family transcriptional regulator</fullName>
    </submittedName>
</protein>
<evidence type="ECO:0000256" key="1">
    <source>
        <dbReference type="ARBA" id="ARBA00023015"/>
    </source>
</evidence>
<dbReference type="Gene3D" id="1.10.10.10">
    <property type="entry name" value="Winged helix-like DNA-binding domain superfamily/Winged helix DNA-binding domain"/>
    <property type="match status" value="1"/>
</dbReference>
<dbReference type="NCBIfam" id="NF033789">
    <property type="entry name" value="repress_SdpR"/>
    <property type="match status" value="1"/>
</dbReference>
<dbReference type="EMBL" id="QRBF01000002">
    <property type="protein sequence ID" value="RDS85570.1"/>
    <property type="molecule type" value="Genomic_DNA"/>
</dbReference>
<evidence type="ECO:0000313" key="6">
    <source>
        <dbReference type="Proteomes" id="UP000255334"/>
    </source>
</evidence>
<dbReference type="Proteomes" id="UP000255334">
    <property type="component" value="Unassembled WGS sequence"/>
</dbReference>
<feature type="domain" description="HTH arsR-type" evidence="4">
    <location>
        <begin position="1"/>
        <end position="89"/>
    </location>
</feature>
<keyword evidence="3" id="KW-0804">Transcription</keyword>
<evidence type="ECO:0000256" key="3">
    <source>
        <dbReference type="ARBA" id="ARBA00023163"/>
    </source>
</evidence>
<dbReference type="Pfam" id="PF12840">
    <property type="entry name" value="HTH_20"/>
    <property type="match status" value="1"/>
</dbReference>
<dbReference type="RefSeq" id="WP_115477607.1">
    <property type="nucleotide sequence ID" value="NZ_QRBF01000002.1"/>
</dbReference>
<gene>
    <name evidence="5" type="ORF">DWU99_08690</name>
</gene>
<dbReference type="PANTHER" id="PTHR33154:SF33">
    <property type="entry name" value="TRANSCRIPTIONAL REPRESSOR SDPR"/>
    <property type="match status" value="1"/>
</dbReference>
<dbReference type="SMART" id="SM00418">
    <property type="entry name" value="HTH_ARSR"/>
    <property type="match status" value="1"/>
</dbReference>
<dbReference type="InterPro" id="IPR051081">
    <property type="entry name" value="HTH_MetalResp_TranReg"/>
</dbReference>
<reference evidence="5 6" key="1">
    <citation type="submission" date="2018-07" db="EMBL/GenBank/DDBJ databases">
        <title>Dyella monticola sp. nov. and Dyella psychrodurans sp. nov. isolated from monsoon evergreen broad-leaved forest soil of Dinghu Mountain, China.</title>
        <authorList>
            <person name="Gao Z."/>
            <person name="Qiu L."/>
        </authorList>
    </citation>
    <scope>NUCLEOTIDE SEQUENCE [LARGE SCALE GENOMIC DNA]</scope>
    <source>
        <strain evidence="5 6">4MSK11</strain>
    </source>
</reference>
<dbReference type="InterPro" id="IPR047796">
    <property type="entry name" value="SdpR-like_repress"/>
</dbReference>
<comment type="caution">
    <text evidence="5">The sequence shown here is derived from an EMBL/GenBank/DDBJ whole genome shotgun (WGS) entry which is preliminary data.</text>
</comment>
<evidence type="ECO:0000313" key="5">
    <source>
        <dbReference type="EMBL" id="RDS85570.1"/>
    </source>
</evidence>
<sequence>MKQQAVFRALADPTRRAILKRLHGGAMSAGEIGEAFDITGASLSHHFAVLKQADLVRTERRGQYIVYSLNTTVMEDLTRMMLDLIPSSGGRGGKR</sequence>
<dbReference type="InterPro" id="IPR036390">
    <property type="entry name" value="WH_DNA-bd_sf"/>
</dbReference>
<dbReference type="GO" id="GO:0003677">
    <property type="term" value="F:DNA binding"/>
    <property type="evidence" value="ECO:0007669"/>
    <property type="project" value="UniProtKB-KW"/>
</dbReference>
<dbReference type="InterPro" id="IPR036388">
    <property type="entry name" value="WH-like_DNA-bd_sf"/>
</dbReference>
<keyword evidence="1" id="KW-0805">Transcription regulation</keyword>
<proteinExistence type="predicted"/>
<keyword evidence="6" id="KW-1185">Reference proteome</keyword>
<dbReference type="CDD" id="cd00090">
    <property type="entry name" value="HTH_ARSR"/>
    <property type="match status" value="1"/>
</dbReference>
<keyword evidence="2" id="KW-0238">DNA-binding</keyword>
<accession>A0A370XBC3</accession>
<organism evidence="5 6">
    <name type="scientific">Dyella psychrodurans</name>
    <dbReference type="NCBI Taxonomy" id="1927960"/>
    <lineage>
        <taxon>Bacteria</taxon>
        <taxon>Pseudomonadati</taxon>
        <taxon>Pseudomonadota</taxon>
        <taxon>Gammaproteobacteria</taxon>
        <taxon>Lysobacterales</taxon>
        <taxon>Rhodanobacteraceae</taxon>
        <taxon>Dyella</taxon>
    </lineage>
</organism>
<dbReference type="PANTHER" id="PTHR33154">
    <property type="entry name" value="TRANSCRIPTIONAL REGULATOR, ARSR FAMILY"/>
    <property type="match status" value="1"/>
</dbReference>
<dbReference type="PRINTS" id="PR00778">
    <property type="entry name" value="HTHARSR"/>
</dbReference>
<dbReference type="InterPro" id="IPR011991">
    <property type="entry name" value="ArsR-like_HTH"/>
</dbReference>
<dbReference type="PROSITE" id="PS50987">
    <property type="entry name" value="HTH_ARSR_2"/>
    <property type="match status" value="1"/>
</dbReference>
<dbReference type="OrthoDB" id="46768at2"/>
<evidence type="ECO:0000256" key="2">
    <source>
        <dbReference type="ARBA" id="ARBA00023125"/>
    </source>
</evidence>
<dbReference type="AlphaFoldDB" id="A0A370XBC3"/>
<name>A0A370XBC3_9GAMM</name>
<evidence type="ECO:0000259" key="4">
    <source>
        <dbReference type="PROSITE" id="PS50987"/>
    </source>
</evidence>
<dbReference type="SUPFAM" id="SSF46785">
    <property type="entry name" value="Winged helix' DNA-binding domain"/>
    <property type="match status" value="1"/>
</dbReference>
<dbReference type="GO" id="GO:0003700">
    <property type="term" value="F:DNA-binding transcription factor activity"/>
    <property type="evidence" value="ECO:0007669"/>
    <property type="project" value="InterPro"/>
</dbReference>